<organism evidence="1 2">
    <name type="scientific">Anser cygnoides</name>
    <name type="common">Swan goose</name>
    <dbReference type="NCBI Taxonomy" id="8845"/>
    <lineage>
        <taxon>Eukaryota</taxon>
        <taxon>Metazoa</taxon>
        <taxon>Chordata</taxon>
        <taxon>Craniata</taxon>
        <taxon>Vertebrata</taxon>
        <taxon>Euteleostomi</taxon>
        <taxon>Archelosauria</taxon>
        <taxon>Archosauria</taxon>
        <taxon>Dinosauria</taxon>
        <taxon>Saurischia</taxon>
        <taxon>Theropoda</taxon>
        <taxon>Coelurosauria</taxon>
        <taxon>Aves</taxon>
        <taxon>Neognathae</taxon>
        <taxon>Galloanserae</taxon>
        <taxon>Anseriformes</taxon>
        <taxon>Anatidae</taxon>
        <taxon>Anserinae</taxon>
        <taxon>Anser</taxon>
    </lineage>
</organism>
<evidence type="ECO:0000313" key="1">
    <source>
        <dbReference type="Ensembl" id="ENSACDP00005007749.1"/>
    </source>
</evidence>
<proteinExistence type="predicted"/>
<keyword evidence="2" id="KW-1185">Reference proteome</keyword>
<name>A0A8B9DKN3_ANSCY</name>
<dbReference type="Proteomes" id="UP000694521">
    <property type="component" value="Unplaced"/>
</dbReference>
<dbReference type="Ensembl" id="ENSACDT00005009352.1">
    <property type="protein sequence ID" value="ENSACDP00005007749.1"/>
    <property type="gene ID" value="ENSACDG00005005700.1"/>
</dbReference>
<reference evidence="1" key="1">
    <citation type="submission" date="2025-08" db="UniProtKB">
        <authorList>
            <consortium name="Ensembl"/>
        </authorList>
    </citation>
    <scope>IDENTIFICATION</scope>
</reference>
<accession>A0A8B9DKN3</accession>
<dbReference type="AlphaFoldDB" id="A0A8B9DKN3"/>
<evidence type="ECO:0000313" key="2">
    <source>
        <dbReference type="Proteomes" id="UP000694521"/>
    </source>
</evidence>
<sequence>MQSVINTVKGKALEVAEYLTPVLKVPTLFFLASGEELKVKAYLPTDKQFLVTKNGKAEV</sequence>
<reference evidence="1" key="2">
    <citation type="submission" date="2025-09" db="UniProtKB">
        <authorList>
            <consortium name="Ensembl"/>
        </authorList>
    </citation>
    <scope>IDENTIFICATION</scope>
</reference>
<protein>
    <submittedName>
        <fullName evidence="1">Uncharacterized protein</fullName>
    </submittedName>
</protein>